<dbReference type="EMBL" id="KN613207">
    <property type="protein sequence ID" value="KHJ74968.1"/>
    <property type="molecule type" value="Genomic_DNA"/>
</dbReference>
<evidence type="ECO:0000313" key="3">
    <source>
        <dbReference type="Proteomes" id="UP000053660"/>
    </source>
</evidence>
<dbReference type="SUPFAM" id="SSF55961">
    <property type="entry name" value="Bet v1-like"/>
    <property type="match status" value="1"/>
</dbReference>
<dbReference type="PROSITE" id="PS50848">
    <property type="entry name" value="START"/>
    <property type="match status" value="1"/>
</dbReference>
<sequence>LKLNLQGIPDERFEEAKRLDKEFDNGKGGNGNGWETLVEEEDLKVYRRLVPGPFEMYEYKCVGTYYDIKPCSFLDVQNDLKCRKKWDSNVLSLELLQEEDEHENKLEILE</sequence>
<reference evidence="2 3" key="1">
    <citation type="submission" date="2014-03" db="EMBL/GenBank/DDBJ databases">
        <title>Draft genome of the hookworm Oesophagostomum dentatum.</title>
        <authorList>
            <person name="Mitreva M."/>
        </authorList>
    </citation>
    <scope>NUCLEOTIDE SEQUENCE [LARGE SCALE GENOMIC DNA]</scope>
    <source>
        <strain evidence="2 3">OD-Hann</strain>
    </source>
</reference>
<name>A0A0B1RPH9_OESDE</name>
<dbReference type="GO" id="GO:0008289">
    <property type="term" value="F:lipid binding"/>
    <property type="evidence" value="ECO:0007669"/>
    <property type="project" value="InterPro"/>
</dbReference>
<dbReference type="Gene3D" id="3.30.530.20">
    <property type="match status" value="1"/>
</dbReference>
<dbReference type="Proteomes" id="UP000053660">
    <property type="component" value="Unassembled WGS sequence"/>
</dbReference>
<protein>
    <recommendedName>
        <fullName evidence="1">START domain-containing protein</fullName>
    </recommendedName>
</protein>
<accession>A0A0B1RPH9</accession>
<dbReference type="GO" id="GO:0005737">
    <property type="term" value="C:cytoplasm"/>
    <property type="evidence" value="ECO:0007669"/>
    <property type="project" value="UniProtKB-ARBA"/>
</dbReference>
<dbReference type="PANTHER" id="PTHR19308">
    <property type="entry name" value="PHOSPHATIDYLCHOLINE TRANSFER PROTEIN"/>
    <property type="match status" value="1"/>
</dbReference>
<dbReference type="OrthoDB" id="1295045at2759"/>
<gene>
    <name evidence="2" type="ORF">OESDEN_25415</name>
</gene>
<organism evidence="2 3">
    <name type="scientific">Oesophagostomum dentatum</name>
    <name type="common">Nodular worm</name>
    <dbReference type="NCBI Taxonomy" id="61180"/>
    <lineage>
        <taxon>Eukaryota</taxon>
        <taxon>Metazoa</taxon>
        <taxon>Ecdysozoa</taxon>
        <taxon>Nematoda</taxon>
        <taxon>Chromadorea</taxon>
        <taxon>Rhabditida</taxon>
        <taxon>Rhabditina</taxon>
        <taxon>Rhabditomorpha</taxon>
        <taxon>Strongyloidea</taxon>
        <taxon>Strongylidae</taxon>
        <taxon>Oesophagostomum</taxon>
    </lineage>
</organism>
<dbReference type="PANTHER" id="PTHR19308:SF8">
    <property type="entry name" value="STAR-RELATED LIPID TRANSFER PROTEIN 7, MITOCHONDRIAL"/>
    <property type="match status" value="1"/>
</dbReference>
<proteinExistence type="predicted"/>
<keyword evidence="3" id="KW-1185">Reference proteome</keyword>
<feature type="non-terminal residue" evidence="2">
    <location>
        <position position="1"/>
    </location>
</feature>
<dbReference type="InterPro" id="IPR023393">
    <property type="entry name" value="START-like_dom_sf"/>
</dbReference>
<dbReference type="InterPro" id="IPR051213">
    <property type="entry name" value="START_lipid_transfer"/>
</dbReference>
<dbReference type="InterPro" id="IPR002913">
    <property type="entry name" value="START_lipid-bd_dom"/>
</dbReference>
<evidence type="ECO:0000259" key="1">
    <source>
        <dbReference type="PROSITE" id="PS50848"/>
    </source>
</evidence>
<feature type="domain" description="START" evidence="1">
    <location>
        <begin position="32"/>
        <end position="110"/>
    </location>
</feature>
<evidence type="ECO:0000313" key="2">
    <source>
        <dbReference type="EMBL" id="KHJ74968.1"/>
    </source>
</evidence>
<dbReference type="AlphaFoldDB" id="A0A0B1RPH9"/>